<proteinExistence type="predicted"/>
<keyword evidence="3" id="KW-1185">Reference proteome</keyword>
<feature type="transmembrane region" description="Helical" evidence="1">
    <location>
        <begin position="6"/>
        <end position="25"/>
    </location>
</feature>
<keyword evidence="1" id="KW-0472">Membrane</keyword>
<keyword evidence="1" id="KW-0812">Transmembrane</keyword>
<evidence type="ECO:0000256" key="1">
    <source>
        <dbReference type="SAM" id="Phobius"/>
    </source>
</evidence>
<reference evidence="2 3" key="1">
    <citation type="submission" date="2010-11" db="EMBL/GenBank/DDBJ databases">
        <title>Complete nucleotide sequence of the bacteriophage EcP1, a new member of the N4-like viruses.</title>
        <authorList>
            <person name="Zhu J."/>
            <person name="Rao X."/>
            <person name="Tan Y."/>
            <person name="Hu Z."/>
            <person name="Xiong K."/>
            <person name="Chen Z."/>
            <person name="Li S."/>
            <person name="Yang J."/>
            <person name="Jin X."/>
            <person name="Chen Y."/>
            <person name="Hu F."/>
        </authorList>
    </citation>
    <scope>NUCLEOTIDE SEQUENCE [LARGE SCALE GENOMIC DNA]</scope>
</reference>
<dbReference type="GeneID" id="14006811"/>
<dbReference type="KEGG" id="vg:14006811"/>
<gene>
    <name evidence="2" type="ORF">EcP1_gp32</name>
</gene>
<dbReference type="RefSeq" id="YP_007003155.1">
    <property type="nucleotide sequence ID" value="NC_019485.1"/>
</dbReference>
<dbReference type="Proteomes" id="UP000007263">
    <property type="component" value="Segment"/>
</dbReference>
<keyword evidence="1" id="KW-1133">Transmembrane helix</keyword>
<protein>
    <submittedName>
        <fullName evidence="2">Uncharacterized protein</fullName>
    </submittedName>
</protein>
<accession>E9NIF7</accession>
<dbReference type="EMBL" id="HQ641380">
    <property type="protein sequence ID" value="ADU79183.1"/>
    <property type="molecule type" value="Genomic_DNA"/>
</dbReference>
<name>E9NIF7_9CAUD</name>
<evidence type="ECO:0000313" key="3">
    <source>
        <dbReference type="Proteomes" id="UP000007263"/>
    </source>
</evidence>
<evidence type="ECO:0000313" key="2">
    <source>
        <dbReference type="EMBL" id="ADU79183.1"/>
    </source>
</evidence>
<sequence length="69" mass="8212">MINTLTKFYLSIIFICVLALVAFAIKSEIQPKIEPETKLEMKYFPEQHTACFYTKYAIECIYLWDELPR</sequence>
<organism evidence="2 3">
    <name type="scientific">Enterobacter phage EcP1</name>
    <dbReference type="NCBI Taxonomy" id="942016"/>
    <lineage>
        <taxon>Viruses</taxon>
        <taxon>Duplodnaviria</taxon>
        <taxon>Heunggongvirae</taxon>
        <taxon>Uroviricota</taxon>
        <taxon>Caudoviricetes</taxon>
        <taxon>Schitoviridae</taxon>
        <taxon>Eceepunavirus</taxon>
        <taxon>Eceepunavirus EcP1</taxon>
    </lineage>
</organism>